<proteinExistence type="predicted"/>
<name>A0A840YJD8_9PROT</name>
<keyword evidence="1" id="KW-0812">Transmembrane</keyword>
<accession>A0A840YJD8</accession>
<keyword evidence="1" id="KW-0472">Membrane</keyword>
<dbReference type="EMBL" id="JACIJD010000009">
    <property type="protein sequence ID" value="MBB5694263.1"/>
    <property type="molecule type" value="Genomic_DNA"/>
</dbReference>
<comment type="caution">
    <text evidence="2">The sequence shown here is derived from an EMBL/GenBank/DDBJ whole genome shotgun (WGS) entry which is preliminary data.</text>
</comment>
<organism evidence="2 3">
    <name type="scientific">Muricoccus pecuniae</name>
    <dbReference type="NCBI Taxonomy" id="693023"/>
    <lineage>
        <taxon>Bacteria</taxon>
        <taxon>Pseudomonadati</taxon>
        <taxon>Pseudomonadota</taxon>
        <taxon>Alphaproteobacteria</taxon>
        <taxon>Acetobacterales</taxon>
        <taxon>Roseomonadaceae</taxon>
        <taxon>Muricoccus</taxon>
    </lineage>
</organism>
<evidence type="ECO:0000313" key="3">
    <source>
        <dbReference type="Proteomes" id="UP000580654"/>
    </source>
</evidence>
<evidence type="ECO:0000256" key="1">
    <source>
        <dbReference type="SAM" id="Phobius"/>
    </source>
</evidence>
<keyword evidence="1" id="KW-1133">Transmembrane helix</keyword>
<keyword evidence="3" id="KW-1185">Reference proteome</keyword>
<dbReference type="Proteomes" id="UP000580654">
    <property type="component" value="Unassembled WGS sequence"/>
</dbReference>
<evidence type="ECO:0000313" key="2">
    <source>
        <dbReference type="EMBL" id="MBB5694263.1"/>
    </source>
</evidence>
<feature type="transmembrane region" description="Helical" evidence="1">
    <location>
        <begin position="45"/>
        <end position="67"/>
    </location>
</feature>
<dbReference type="RefSeq" id="WP_184518012.1">
    <property type="nucleotide sequence ID" value="NZ_JACIJD010000009.1"/>
</dbReference>
<feature type="transmembrane region" description="Helical" evidence="1">
    <location>
        <begin position="128"/>
        <end position="151"/>
    </location>
</feature>
<feature type="transmembrane region" description="Helical" evidence="1">
    <location>
        <begin position="98"/>
        <end position="116"/>
    </location>
</feature>
<sequence length="168" mass="17649">MSVPVAGGAARRRALLRLAASAPLLLLWAVPGDAWPGGMGAAVDLFWAVLPGLAYAGMALGFARSLLPGHEPVIARYNRFDETKDPAECAGHARRLTLFWAVALALAAAADLLAVARGVDLGWGPDAVLLALFLGEHALRSLLFPAGGIAWPSQTLRAIMRAERARHG</sequence>
<dbReference type="AlphaFoldDB" id="A0A840YJD8"/>
<reference evidence="2 3" key="1">
    <citation type="submission" date="2020-08" db="EMBL/GenBank/DDBJ databases">
        <title>Genomic Encyclopedia of Type Strains, Phase IV (KMG-IV): sequencing the most valuable type-strain genomes for metagenomic binning, comparative biology and taxonomic classification.</title>
        <authorList>
            <person name="Goeker M."/>
        </authorList>
    </citation>
    <scope>NUCLEOTIDE SEQUENCE [LARGE SCALE GENOMIC DNA]</scope>
    <source>
        <strain evidence="2 3">DSM 25622</strain>
    </source>
</reference>
<protein>
    <submittedName>
        <fullName evidence="2">Putative membrane protein</fullName>
    </submittedName>
</protein>
<gene>
    <name evidence="2" type="ORF">FHS87_002308</name>
</gene>